<dbReference type="RefSeq" id="WP_185120705.1">
    <property type="nucleotide sequence ID" value="NZ_JACJVQ010000013.1"/>
</dbReference>
<dbReference type="InterPro" id="IPR029759">
    <property type="entry name" value="GPX_AS"/>
</dbReference>
<evidence type="ECO:0000313" key="8">
    <source>
        <dbReference type="Proteomes" id="UP000535838"/>
    </source>
</evidence>
<dbReference type="GO" id="GO:0034599">
    <property type="term" value="P:cellular response to oxidative stress"/>
    <property type="evidence" value="ECO:0007669"/>
    <property type="project" value="TreeGrafter"/>
</dbReference>
<gene>
    <name evidence="7" type="ORF">H7B67_15280</name>
</gene>
<dbReference type="PRINTS" id="PR01011">
    <property type="entry name" value="GLUTPROXDASE"/>
</dbReference>
<keyword evidence="3 5" id="KW-0560">Oxidoreductase</keyword>
<protein>
    <recommendedName>
        <fullName evidence="5">Glutathione peroxidase</fullName>
    </recommendedName>
</protein>
<comment type="caution">
    <text evidence="7">The sequence shown here is derived from an EMBL/GenBank/DDBJ whole genome shotgun (WGS) entry which is preliminary data.</text>
</comment>
<dbReference type="Gene3D" id="3.40.30.10">
    <property type="entry name" value="Glutaredoxin"/>
    <property type="match status" value="1"/>
</dbReference>
<evidence type="ECO:0000256" key="5">
    <source>
        <dbReference type="RuleBase" id="RU000499"/>
    </source>
</evidence>
<dbReference type="PROSITE" id="PS00460">
    <property type="entry name" value="GLUTATHIONE_PEROXID_1"/>
    <property type="match status" value="1"/>
</dbReference>
<dbReference type="PANTHER" id="PTHR11592">
    <property type="entry name" value="GLUTATHIONE PEROXIDASE"/>
    <property type="match status" value="1"/>
</dbReference>
<evidence type="ECO:0000259" key="6">
    <source>
        <dbReference type="PROSITE" id="PS51352"/>
    </source>
</evidence>
<evidence type="ECO:0000256" key="1">
    <source>
        <dbReference type="ARBA" id="ARBA00006926"/>
    </source>
</evidence>
<sequence>MTVYDYRVNTIQGKEESLSKYKGQVLLIVNTATKCGFAPQFHGLQKLHEKYSGRGLAIIGFPSNQFMNQEPGENTEIASACELNFGVTFPLYAKIDVKGQTAHPLYQYLTKESPGVLGSKSIKWNFTKFLVDRNGRIVKRFAPTATPEKIESHIQSLL</sequence>
<name>A0A841T066_9BACL</name>
<accession>A0A841T066</accession>
<feature type="domain" description="Thioredoxin" evidence="6">
    <location>
        <begin position="1"/>
        <end position="158"/>
    </location>
</feature>
<dbReference type="FunFam" id="3.40.30.10:FF:000010">
    <property type="entry name" value="Glutathione peroxidase"/>
    <property type="match status" value="1"/>
</dbReference>
<dbReference type="InterPro" id="IPR013766">
    <property type="entry name" value="Thioredoxin_domain"/>
</dbReference>
<dbReference type="InterPro" id="IPR000889">
    <property type="entry name" value="Glutathione_peroxidase"/>
</dbReference>
<dbReference type="GO" id="GO:0004601">
    <property type="term" value="F:peroxidase activity"/>
    <property type="evidence" value="ECO:0007669"/>
    <property type="project" value="UniProtKB-KW"/>
</dbReference>
<dbReference type="PROSITE" id="PS51352">
    <property type="entry name" value="THIOREDOXIN_2"/>
    <property type="match status" value="1"/>
</dbReference>
<dbReference type="CDD" id="cd00340">
    <property type="entry name" value="GSH_Peroxidase"/>
    <property type="match status" value="1"/>
</dbReference>
<feature type="active site" evidence="4">
    <location>
        <position position="35"/>
    </location>
</feature>
<evidence type="ECO:0000256" key="4">
    <source>
        <dbReference type="PIRSR" id="PIRSR000303-1"/>
    </source>
</evidence>
<dbReference type="Pfam" id="PF00255">
    <property type="entry name" value="GSHPx"/>
    <property type="match status" value="1"/>
</dbReference>
<evidence type="ECO:0000256" key="3">
    <source>
        <dbReference type="ARBA" id="ARBA00023002"/>
    </source>
</evidence>
<keyword evidence="2 5" id="KW-0575">Peroxidase</keyword>
<dbReference type="PIRSF" id="PIRSF000303">
    <property type="entry name" value="Glutathion_perox"/>
    <property type="match status" value="1"/>
</dbReference>
<dbReference type="SUPFAM" id="SSF52833">
    <property type="entry name" value="Thioredoxin-like"/>
    <property type="match status" value="1"/>
</dbReference>
<dbReference type="EMBL" id="JACJVQ010000013">
    <property type="protein sequence ID" value="MBB6635480.1"/>
    <property type="molecule type" value="Genomic_DNA"/>
</dbReference>
<keyword evidence="8" id="KW-1185">Reference proteome</keyword>
<dbReference type="PANTHER" id="PTHR11592:SF78">
    <property type="entry name" value="GLUTATHIONE PEROXIDASE"/>
    <property type="match status" value="1"/>
</dbReference>
<evidence type="ECO:0000313" key="7">
    <source>
        <dbReference type="EMBL" id="MBB6635480.1"/>
    </source>
</evidence>
<comment type="similarity">
    <text evidence="1 5">Belongs to the glutathione peroxidase family.</text>
</comment>
<dbReference type="InterPro" id="IPR036249">
    <property type="entry name" value="Thioredoxin-like_sf"/>
</dbReference>
<organism evidence="7 8">
    <name type="scientific">Cohnella thailandensis</name>
    <dbReference type="NCBI Taxonomy" id="557557"/>
    <lineage>
        <taxon>Bacteria</taxon>
        <taxon>Bacillati</taxon>
        <taxon>Bacillota</taxon>
        <taxon>Bacilli</taxon>
        <taxon>Bacillales</taxon>
        <taxon>Paenibacillaceae</taxon>
        <taxon>Cohnella</taxon>
    </lineage>
</organism>
<dbReference type="PROSITE" id="PS51355">
    <property type="entry name" value="GLUTATHIONE_PEROXID_3"/>
    <property type="match status" value="1"/>
</dbReference>
<dbReference type="Proteomes" id="UP000535838">
    <property type="component" value="Unassembled WGS sequence"/>
</dbReference>
<reference evidence="7 8" key="1">
    <citation type="submission" date="2020-08" db="EMBL/GenBank/DDBJ databases">
        <title>Cohnella phylogeny.</title>
        <authorList>
            <person name="Dunlap C."/>
        </authorList>
    </citation>
    <scope>NUCLEOTIDE SEQUENCE [LARGE SCALE GENOMIC DNA]</scope>
    <source>
        <strain evidence="7 8">DSM 25241</strain>
    </source>
</reference>
<dbReference type="PROSITE" id="PS00763">
    <property type="entry name" value="GLUTATHIONE_PEROXID_2"/>
    <property type="match status" value="1"/>
</dbReference>
<proteinExistence type="inferred from homology"/>
<evidence type="ECO:0000256" key="2">
    <source>
        <dbReference type="ARBA" id="ARBA00022559"/>
    </source>
</evidence>
<dbReference type="AlphaFoldDB" id="A0A841T066"/>
<dbReference type="InterPro" id="IPR029760">
    <property type="entry name" value="GPX_CS"/>
</dbReference>